<feature type="region of interest" description="Disordered" evidence="1">
    <location>
        <begin position="60"/>
        <end position="84"/>
    </location>
</feature>
<gene>
    <name evidence="2" type="ORF">B0T14DRAFT_579784</name>
</gene>
<accession>A0AA40C794</accession>
<organism evidence="2 3">
    <name type="scientific">Immersiella caudata</name>
    <dbReference type="NCBI Taxonomy" id="314043"/>
    <lineage>
        <taxon>Eukaryota</taxon>
        <taxon>Fungi</taxon>
        <taxon>Dikarya</taxon>
        <taxon>Ascomycota</taxon>
        <taxon>Pezizomycotina</taxon>
        <taxon>Sordariomycetes</taxon>
        <taxon>Sordariomycetidae</taxon>
        <taxon>Sordariales</taxon>
        <taxon>Lasiosphaeriaceae</taxon>
        <taxon>Immersiella</taxon>
    </lineage>
</organism>
<evidence type="ECO:0000313" key="3">
    <source>
        <dbReference type="Proteomes" id="UP001175000"/>
    </source>
</evidence>
<reference evidence="2" key="1">
    <citation type="submission" date="2023-06" db="EMBL/GenBank/DDBJ databases">
        <title>Genome-scale phylogeny and comparative genomics of the fungal order Sordariales.</title>
        <authorList>
            <consortium name="Lawrence Berkeley National Laboratory"/>
            <person name="Hensen N."/>
            <person name="Bonometti L."/>
            <person name="Westerberg I."/>
            <person name="Brannstrom I.O."/>
            <person name="Guillou S."/>
            <person name="Cros-Aarteil S."/>
            <person name="Calhoun S."/>
            <person name="Haridas S."/>
            <person name="Kuo A."/>
            <person name="Mondo S."/>
            <person name="Pangilinan J."/>
            <person name="Riley R."/>
            <person name="Labutti K."/>
            <person name="Andreopoulos B."/>
            <person name="Lipzen A."/>
            <person name="Chen C."/>
            <person name="Yanf M."/>
            <person name="Daum C."/>
            <person name="Ng V."/>
            <person name="Clum A."/>
            <person name="Steindorff A."/>
            <person name="Ohm R."/>
            <person name="Martin F."/>
            <person name="Silar P."/>
            <person name="Natvig D."/>
            <person name="Lalanne C."/>
            <person name="Gautier V."/>
            <person name="Ament-Velasquez S.L."/>
            <person name="Kruys A."/>
            <person name="Hutchinson M.I."/>
            <person name="Powell A.J."/>
            <person name="Barry K."/>
            <person name="Miller A.N."/>
            <person name="Grigoriev I.V."/>
            <person name="Debuchy R."/>
            <person name="Gladieux P."/>
            <person name="Thoren M.H."/>
            <person name="Johannesson H."/>
        </authorList>
    </citation>
    <scope>NUCLEOTIDE SEQUENCE</scope>
    <source>
        <strain evidence="2">CBS 606.72</strain>
    </source>
</reference>
<proteinExistence type="predicted"/>
<evidence type="ECO:0008006" key="4">
    <source>
        <dbReference type="Google" id="ProtNLM"/>
    </source>
</evidence>
<dbReference type="Proteomes" id="UP001175000">
    <property type="component" value="Unassembled WGS sequence"/>
</dbReference>
<keyword evidence="3" id="KW-1185">Reference proteome</keyword>
<dbReference type="AlphaFoldDB" id="A0AA40C794"/>
<name>A0AA40C794_9PEZI</name>
<evidence type="ECO:0000313" key="2">
    <source>
        <dbReference type="EMBL" id="KAK0627620.1"/>
    </source>
</evidence>
<sequence>MIPASRQTGWPEKLRPGGRLPIPGVVPLDKDRKKVMLLRSKEQDEWLLPTIDWESDEKFPDSAVRGRRGGGVGGGGSARFDQDLGDVKKGTATFSFYEATVVSEETKWPQVDLWERQWFTFADSHVKLRSAFRTALERSNIKQKPKKPAK</sequence>
<evidence type="ECO:0000256" key="1">
    <source>
        <dbReference type="SAM" id="MobiDB-lite"/>
    </source>
</evidence>
<dbReference type="EMBL" id="JAULSU010000002">
    <property type="protein sequence ID" value="KAK0627620.1"/>
    <property type="molecule type" value="Genomic_DNA"/>
</dbReference>
<comment type="caution">
    <text evidence="2">The sequence shown here is derived from an EMBL/GenBank/DDBJ whole genome shotgun (WGS) entry which is preliminary data.</text>
</comment>
<feature type="region of interest" description="Disordered" evidence="1">
    <location>
        <begin position="1"/>
        <end position="21"/>
    </location>
</feature>
<protein>
    <recommendedName>
        <fullName evidence="4">Nudix hydrolase domain-containing protein</fullName>
    </recommendedName>
</protein>